<protein>
    <recommendedName>
        <fullName evidence="3">Head-to-tail adaptor</fullName>
    </recommendedName>
</protein>
<keyword evidence="2" id="KW-1185">Reference proteome</keyword>
<sequence length="128" mass="13913">MTTPLATIDALAARLGRTFDPETPDYVRAESALVDVSARARSVAEQAWTDPTKVPDAVVTVVLAAARRIFTNPDRYLSNMAGTFQATLVNGDFNGDIFLPGELDELRKHQPAPGIWVLSTHQTSEETS</sequence>
<gene>
    <name evidence="1" type="ORF">ACFQ04_20080</name>
</gene>
<organism evidence="1 2">
    <name type="scientific">Williamsia deligens</name>
    <dbReference type="NCBI Taxonomy" id="321325"/>
    <lineage>
        <taxon>Bacteria</taxon>
        <taxon>Bacillati</taxon>
        <taxon>Actinomycetota</taxon>
        <taxon>Actinomycetes</taxon>
        <taxon>Mycobacteriales</taxon>
        <taxon>Nocardiaceae</taxon>
        <taxon>Williamsia</taxon>
    </lineage>
</organism>
<evidence type="ECO:0000313" key="2">
    <source>
        <dbReference type="Proteomes" id="UP001597068"/>
    </source>
</evidence>
<accession>A0ABW3GBS6</accession>
<evidence type="ECO:0000313" key="1">
    <source>
        <dbReference type="EMBL" id="MFD0928044.1"/>
    </source>
</evidence>
<comment type="caution">
    <text evidence="1">The sequence shown here is derived from an EMBL/GenBank/DDBJ whole genome shotgun (WGS) entry which is preliminary data.</text>
</comment>
<name>A0ABW3GBS6_9NOCA</name>
<dbReference type="EMBL" id="JBHTIL010000006">
    <property type="protein sequence ID" value="MFD0928044.1"/>
    <property type="molecule type" value="Genomic_DNA"/>
</dbReference>
<evidence type="ECO:0008006" key="3">
    <source>
        <dbReference type="Google" id="ProtNLM"/>
    </source>
</evidence>
<reference evidence="2" key="1">
    <citation type="journal article" date="2019" name="Int. J. Syst. Evol. Microbiol.">
        <title>The Global Catalogue of Microorganisms (GCM) 10K type strain sequencing project: providing services to taxonomists for standard genome sequencing and annotation.</title>
        <authorList>
            <consortium name="The Broad Institute Genomics Platform"/>
            <consortium name="The Broad Institute Genome Sequencing Center for Infectious Disease"/>
            <person name="Wu L."/>
            <person name="Ma J."/>
        </authorList>
    </citation>
    <scope>NUCLEOTIDE SEQUENCE [LARGE SCALE GENOMIC DNA]</scope>
    <source>
        <strain evidence="2">CCUG 50873</strain>
    </source>
</reference>
<dbReference type="RefSeq" id="WP_253648480.1">
    <property type="nucleotide sequence ID" value="NZ_BAAAMO010000004.1"/>
</dbReference>
<proteinExistence type="predicted"/>
<dbReference type="Proteomes" id="UP001597068">
    <property type="component" value="Unassembled WGS sequence"/>
</dbReference>